<protein>
    <submittedName>
        <fullName evidence="1">Uncharacterized protein</fullName>
    </submittedName>
</protein>
<accession>A0A0C5ADV6</accession>
<dbReference type="GeneID" id="26516608"/>
<dbReference type="RefSeq" id="YP_009188136.1">
    <property type="nucleotide sequence ID" value="NC_028663.1"/>
</dbReference>
<evidence type="ECO:0000313" key="1">
    <source>
        <dbReference type="EMBL" id="AJK27487.1"/>
    </source>
</evidence>
<proteinExistence type="predicted"/>
<sequence>MLKNRALVVPKSNKAQQIFAKYLNNKNEVIVEAIKGNRIFVSAPDYPDFWFWVDRLEGGDDDWQIQLLNGRL</sequence>
<dbReference type="EMBL" id="KP211958">
    <property type="protein sequence ID" value="AJK27487.1"/>
    <property type="molecule type" value="Genomic_DNA"/>
</dbReference>
<dbReference type="Proteomes" id="UP000032135">
    <property type="component" value="Segment"/>
</dbReference>
<evidence type="ECO:0000313" key="2">
    <source>
        <dbReference type="Proteomes" id="UP000032135"/>
    </source>
</evidence>
<dbReference type="KEGG" id="vg:26516608"/>
<reference evidence="1 2" key="1">
    <citation type="submission" date="2014-11" db="EMBL/GenBank/DDBJ databases">
        <authorList>
            <person name="Fedida A."/>
            <person name="Lindell D."/>
        </authorList>
    </citation>
    <scope>NUCLEOTIDE SEQUENCE [LARGE SCALE GENOMIC DNA]</scope>
</reference>
<organism evidence="1 2">
    <name type="scientific">Cyanophage P-TIM40</name>
    <dbReference type="NCBI Taxonomy" id="1589733"/>
    <lineage>
        <taxon>Viruses</taxon>
        <taxon>Duplodnaviria</taxon>
        <taxon>Heunggongvirae</taxon>
        <taxon>Uroviricota</taxon>
        <taxon>Caudoviricetes</taxon>
        <taxon>Pantevenvirales</taxon>
        <taxon>Kyanoviridae</taxon>
        <taxon>Libanvirus</taxon>
        <taxon>Libanvirus ptim40</taxon>
    </lineage>
</organism>
<name>A0A0C5ADV6_9CAUD</name>
<gene>
    <name evidence="1" type="ORF">PTIM40_61</name>
</gene>
<keyword evidence="2" id="KW-1185">Reference proteome</keyword>